<evidence type="ECO:0000313" key="2">
    <source>
        <dbReference type="Proteomes" id="UP000187209"/>
    </source>
</evidence>
<gene>
    <name evidence="1" type="ORF">SteCoe_17000</name>
</gene>
<dbReference type="EMBL" id="MPUH01000344">
    <property type="protein sequence ID" value="OMJ82339.1"/>
    <property type="molecule type" value="Genomic_DNA"/>
</dbReference>
<dbReference type="AlphaFoldDB" id="A0A1R2C004"/>
<sequence>MEAGESDVFDYSDLPHNFLEKRFSPLKQDTVNSNRGSSFDIEECMNNMNSMSNVNPRFAVEIDFLTLNYSRN</sequence>
<keyword evidence="2" id="KW-1185">Reference proteome</keyword>
<name>A0A1R2C004_9CILI</name>
<comment type="caution">
    <text evidence="1">The sequence shown here is derived from an EMBL/GenBank/DDBJ whole genome shotgun (WGS) entry which is preliminary data.</text>
</comment>
<evidence type="ECO:0000313" key="1">
    <source>
        <dbReference type="EMBL" id="OMJ82339.1"/>
    </source>
</evidence>
<protein>
    <submittedName>
        <fullName evidence="1">Uncharacterized protein</fullName>
    </submittedName>
</protein>
<reference evidence="1 2" key="1">
    <citation type="submission" date="2016-11" db="EMBL/GenBank/DDBJ databases">
        <title>The macronuclear genome of Stentor coeruleus: a giant cell with tiny introns.</title>
        <authorList>
            <person name="Slabodnick M."/>
            <person name="Ruby J.G."/>
            <person name="Reiff S.B."/>
            <person name="Swart E.C."/>
            <person name="Gosai S."/>
            <person name="Prabakaran S."/>
            <person name="Witkowska E."/>
            <person name="Larue G.E."/>
            <person name="Fisher S."/>
            <person name="Freeman R.M."/>
            <person name="Gunawardena J."/>
            <person name="Chu W."/>
            <person name="Stover N.A."/>
            <person name="Gregory B.D."/>
            <person name="Nowacki M."/>
            <person name="Derisi J."/>
            <person name="Roy S.W."/>
            <person name="Marshall W.F."/>
            <person name="Sood P."/>
        </authorList>
    </citation>
    <scope>NUCLEOTIDE SEQUENCE [LARGE SCALE GENOMIC DNA]</scope>
    <source>
        <strain evidence="1">WM001</strain>
    </source>
</reference>
<dbReference type="Proteomes" id="UP000187209">
    <property type="component" value="Unassembled WGS sequence"/>
</dbReference>
<organism evidence="1 2">
    <name type="scientific">Stentor coeruleus</name>
    <dbReference type="NCBI Taxonomy" id="5963"/>
    <lineage>
        <taxon>Eukaryota</taxon>
        <taxon>Sar</taxon>
        <taxon>Alveolata</taxon>
        <taxon>Ciliophora</taxon>
        <taxon>Postciliodesmatophora</taxon>
        <taxon>Heterotrichea</taxon>
        <taxon>Heterotrichida</taxon>
        <taxon>Stentoridae</taxon>
        <taxon>Stentor</taxon>
    </lineage>
</organism>
<accession>A0A1R2C004</accession>
<proteinExistence type="predicted"/>